<dbReference type="PANTHER" id="PTHR22935">
    <property type="entry name" value="PENICILLIN-BINDING PROTEIN"/>
    <property type="match status" value="1"/>
</dbReference>
<evidence type="ECO:0000313" key="4">
    <source>
        <dbReference type="EMBL" id="MYL83524.1"/>
    </source>
</evidence>
<organism evidence="4 5">
    <name type="scientific">Solidesulfovibrio aerotolerans</name>
    <dbReference type="NCBI Taxonomy" id="295255"/>
    <lineage>
        <taxon>Bacteria</taxon>
        <taxon>Pseudomonadati</taxon>
        <taxon>Thermodesulfobacteriota</taxon>
        <taxon>Desulfovibrionia</taxon>
        <taxon>Desulfovibrionales</taxon>
        <taxon>Desulfovibrionaceae</taxon>
        <taxon>Solidesulfovibrio</taxon>
    </lineage>
</organism>
<dbReference type="InterPro" id="IPR001466">
    <property type="entry name" value="Beta-lactam-related"/>
</dbReference>
<dbReference type="InterPro" id="IPR051478">
    <property type="entry name" value="Beta-lactamase-like_AB/R"/>
</dbReference>
<dbReference type="PANTHER" id="PTHR22935:SF95">
    <property type="entry name" value="BETA-LACTAMASE-LIKE 1-RELATED"/>
    <property type="match status" value="1"/>
</dbReference>
<dbReference type="Pfam" id="PF00144">
    <property type="entry name" value="Beta-lactamase"/>
    <property type="match status" value="1"/>
</dbReference>
<gene>
    <name evidence="4" type="ORF">GTA51_10355</name>
</gene>
<feature type="domain" description="Beta-lactamase-related" evidence="3">
    <location>
        <begin position="27"/>
        <end position="342"/>
    </location>
</feature>
<evidence type="ECO:0000256" key="2">
    <source>
        <dbReference type="SAM" id="SignalP"/>
    </source>
</evidence>
<dbReference type="AlphaFoldDB" id="A0A7C9ILT8"/>
<evidence type="ECO:0000256" key="1">
    <source>
        <dbReference type="ARBA" id="ARBA00038473"/>
    </source>
</evidence>
<dbReference type="OrthoDB" id="9801061at2"/>
<keyword evidence="4" id="KW-0378">Hydrolase</keyword>
<dbReference type="EMBL" id="WVUD01000016">
    <property type="protein sequence ID" value="MYL83524.1"/>
    <property type="molecule type" value="Genomic_DNA"/>
</dbReference>
<comment type="caution">
    <text evidence="4">The sequence shown here is derived from an EMBL/GenBank/DDBJ whole genome shotgun (WGS) entry which is preliminary data.</text>
</comment>
<feature type="signal peptide" evidence="2">
    <location>
        <begin position="1"/>
        <end position="16"/>
    </location>
</feature>
<dbReference type="Proteomes" id="UP000482487">
    <property type="component" value="Unassembled WGS sequence"/>
</dbReference>
<dbReference type="InterPro" id="IPR012338">
    <property type="entry name" value="Beta-lactam/transpept-like"/>
</dbReference>
<accession>A0A7C9ILT8</accession>
<name>A0A7C9ILT8_9BACT</name>
<evidence type="ECO:0000313" key="5">
    <source>
        <dbReference type="Proteomes" id="UP000482487"/>
    </source>
</evidence>
<feature type="chain" id="PRO_5028864369" evidence="2">
    <location>
        <begin position="17"/>
        <end position="359"/>
    </location>
</feature>
<dbReference type="Gene3D" id="3.40.710.10">
    <property type="entry name" value="DD-peptidase/beta-lactamase superfamily"/>
    <property type="match status" value="1"/>
</dbReference>
<keyword evidence="5" id="KW-1185">Reference proteome</keyword>
<dbReference type="GO" id="GO:0016787">
    <property type="term" value="F:hydrolase activity"/>
    <property type="evidence" value="ECO:0007669"/>
    <property type="project" value="UniProtKB-KW"/>
</dbReference>
<comment type="similarity">
    <text evidence="1">Belongs to the beta-lactamase family.</text>
</comment>
<evidence type="ECO:0000259" key="3">
    <source>
        <dbReference type="Pfam" id="PF00144"/>
    </source>
</evidence>
<sequence length="359" mass="37745">MAALLVLVALPATAQAAPLPGRAATAHLVEGLTKSGRVHGLVVGYVSPAGRATYGFGRRSEGRYANAPDGRTLFEIGSITKTFTGLLLAQAVMTGKLRDTDAIRLSLPPGTITKDSPLYWVSYLDLATHTSGLPEAPDNLPSTDPQNPLAGYSTGLLLRYLGQASLLAPIGQNFYYSNVGAALAGYLLARSAGKDYERLAVDAICAPLGMLDTRITLSDDQNARMTHGHNAAGKVVPNWIVTGLEGAGALRSTADDLLSYAAANLGVTPTPLLPAARLAHLARKHVAAIPTLSLGYFWNIMNFGDKDYVLHAGRSGGYYALVLMSPADRAGVVLLCDTEGDFSKEGWKLLELLTGKSAG</sequence>
<keyword evidence="2" id="KW-0732">Signal</keyword>
<proteinExistence type="inferred from homology"/>
<protein>
    <submittedName>
        <fullName evidence="4">Serine hydrolase</fullName>
    </submittedName>
</protein>
<reference evidence="4 5" key="1">
    <citation type="submission" date="2020-01" db="EMBL/GenBank/DDBJ databases">
        <title>Genome sequence of Desulfovibrio aerotolerans DSM 16695(T).</title>
        <authorList>
            <person name="Karnachuk O."/>
            <person name="Avakyan M."/>
            <person name="Mardanov A."/>
            <person name="Kadnikov V."/>
            <person name="Ravin N."/>
        </authorList>
    </citation>
    <scope>NUCLEOTIDE SEQUENCE [LARGE SCALE GENOMIC DNA]</scope>
    <source>
        <strain evidence="4 5">DSM 16695</strain>
    </source>
</reference>
<dbReference type="SUPFAM" id="SSF56601">
    <property type="entry name" value="beta-lactamase/transpeptidase-like"/>
    <property type="match status" value="1"/>
</dbReference>